<dbReference type="GO" id="GO:0005319">
    <property type="term" value="F:lipid transporter activity"/>
    <property type="evidence" value="ECO:0007669"/>
    <property type="project" value="TreeGrafter"/>
</dbReference>
<proteinExistence type="predicted"/>
<dbReference type="VEuPathDB" id="VectorBase:BGLAX_028705"/>
<organism evidence="7 8">
    <name type="scientific">Biomphalaria glabrata</name>
    <name type="common">Bloodfluke planorb</name>
    <name type="synonym">Freshwater snail</name>
    <dbReference type="NCBI Taxonomy" id="6526"/>
    <lineage>
        <taxon>Eukaryota</taxon>
        <taxon>Metazoa</taxon>
        <taxon>Spiralia</taxon>
        <taxon>Lophotrochozoa</taxon>
        <taxon>Mollusca</taxon>
        <taxon>Gastropoda</taxon>
        <taxon>Heterobranchia</taxon>
        <taxon>Euthyneura</taxon>
        <taxon>Panpulmonata</taxon>
        <taxon>Hygrophila</taxon>
        <taxon>Lymnaeoidea</taxon>
        <taxon>Planorbidae</taxon>
        <taxon>Biomphalaria</taxon>
    </lineage>
</organism>
<keyword evidence="3 5" id="KW-1133">Transmembrane helix</keyword>
<dbReference type="GO" id="GO:0140359">
    <property type="term" value="F:ABC-type transporter activity"/>
    <property type="evidence" value="ECO:0007669"/>
    <property type="project" value="InterPro"/>
</dbReference>
<keyword evidence="2 5" id="KW-0812">Transmembrane</keyword>
<sequence>MVSCQLRALFWRNCLIQLRCWVSAASIIGFPLMFCILLELYSIVTPTKTIPAQIFTAKPVEDLTRPFTKKLLFLPESKATTKMMKEGASFETPDTQPVRHQTEKYGNLVANLQVENDTEIPRNLKFQIITSKYDDHYENGVIFAQYAVTKIFINYWLRKRNNSKAPLIEKFYLQLLPRPYSVQSVRYETLHFLELVFPYLFVGLVSFTTLCVVQDMERKIKSFFSVFEMPESTYWLSWFLTSFLIGLLTCLAITAVMSIDKDHNGTLVHRNPVPILFILLVYLVNAISYSFLVACLGRKARDAAITGGVIFLLTRYSAPSLLHYTKSRILALATGCVVFHTGSLVLDILFANERQEKHMVWSRLWEPYEPIPHLNALDALLMLGSNTLLNSVLVWYLDSTRPAQCGTPQPFWFAFTLRSRYQEILGDNDIFYSHIDKEQKKAEMSALLEDLGLAENVPCKSLNTSDRQKLAIACSFVEDCRAIFLDEPFEALDTPSKREVQKFLHNKKMNKAIVVTTRHIDEAEETADRIIIIVKGVIKASGSLGYLQGLFGIGYHINLAMETDYDVNEVSKVIHKGIVSNPEPDVQNETELRFRIAEDYAKLLPAILRDLENQRVALKIKHLSLNSNWLKDVYTRFEVGLEEKQYWEEEISESRVSIFDDLVG</sequence>
<feature type="transmembrane region" description="Helical" evidence="5">
    <location>
        <begin position="21"/>
        <end position="44"/>
    </location>
</feature>
<dbReference type="Gene3D" id="3.40.50.300">
    <property type="entry name" value="P-loop containing nucleotide triphosphate hydrolases"/>
    <property type="match status" value="1"/>
</dbReference>
<gene>
    <name evidence="7" type="primary">106071991</name>
</gene>
<dbReference type="InterPro" id="IPR026082">
    <property type="entry name" value="ABCA"/>
</dbReference>
<dbReference type="SUPFAM" id="SSF52540">
    <property type="entry name" value="P-loop containing nucleoside triphosphate hydrolases"/>
    <property type="match status" value="1"/>
</dbReference>
<dbReference type="PROSITE" id="PS50893">
    <property type="entry name" value="ABC_TRANSPORTER_2"/>
    <property type="match status" value="1"/>
</dbReference>
<dbReference type="PANTHER" id="PTHR19229">
    <property type="entry name" value="ATP-BINDING CASSETTE TRANSPORTER SUBFAMILY A ABCA"/>
    <property type="match status" value="1"/>
</dbReference>
<feature type="transmembrane region" description="Helical" evidence="5">
    <location>
        <begin position="275"/>
        <end position="296"/>
    </location>
</feature>
<dbReference type="VEuPathDB" id="VectorBase:BGLAX_039572"/>
<evidence type="ECO:0000313" key="8">
    <source>
        <dbReference type="Proteomes" id="UP000076420"/>
    </source>
</evidence>
<evidence type="ECO:0000259" key="6">
    <source>
        <dbReference type="PROSITE" id="PS50893"/>
    </source>
</evidence>
<evidence type="ECO:0000256" key="3">
    <source>
        <dbReference type="ARBA" id="ARBA00022989"/>
    </source>
</evidence>
<feature type="transmembrane region" description="Helical" evidence="5">
    <location>
        <begin position="195"/>
        <end position="213"/>
    </location>
</feature>
<evidence type="ECO:0000256" key="1">
    <source>
        <dbReference type="ARBA" id="ARBA00004141"/>
    </source>
</evidence>
<comment type="subcellular location">
    <subcellularLocation>
        <location evidence="1">Membrane</location>
        <topology evidence="1">Multi-pass membrane protein</topology>
    </subcellularLocation>
</comment>
<dbReference type="STRING" id="6526.A0A2C9JXI2"/>
<dbReference type="InterPro" id="IPR027417">
    <property type="entry name" value="P-loop_NTPase"/>
</dbReference>
<dbReference type="GO" id="GO:0016020">
    <property type="term" value="C:membrane"/>
    <property type="evidence" value="ECO:0007669"/>
    <property type="project" value="UniProtKB-SubCell"/>
</dbReference>
<dbReference type="Pfam" id="PF12698">
    <property type="entry name" value="ABC2_membrane_3"/>
    <property type="match status" value="1"/>
</dbReference>
<accession>A0A2C9JXI2</accession>
<feature type="transmembrane region" description="Helical" evidence="5">
    <location>
        <begin position="329"/>
        <end position="352"/>
    </location>
</feature>
<name>A0A2C9JXI2_BIOGL</name>
<dbReference type="AlphaFoldDB" id="A0A2C9JXI2"/>
<evidence type="ECO:0000256" key="2">
    <source>
        <dbReference type="ARBA" id="ARBA00022692"/>
    </source>
</evidence>
<dbReference type="GO" id="GO:0005524">
    <property type="term" value="F:ATP binding"/>
    <property type="evidence" value="ECO:0007669"/>
    <property type="project" value="InterPro"/>
</dbReference>
<evidence type="ECO:0000313" key="7">
    <source>
        <dbReference type="EnsemblMetazoa" id="BGLB009629-PB"/>
    </source>
</evidence>
<evidence type="ECO:0000256" key="5">
    <source>
        <dbReference type="SAM" id="Phobius"/>
    </source>
</evidence>
<dbReference type="InterPro" id="IPR003439">
    <property type="entry name" value="ABC_transporter-like_ATP-bd"/>
</dbReference>
<reference evidence="7" key="1">
    <citation type="submission" date="2020-05" db="UniProtKB">
        <authorList>
            <consortium name="EnsemblMetazoa"/>
        </authorList>
    </citation>
    <scope>IDENTIFICATION</scope>
    <source>
        <strain evidence="7">BB02</strain>
    </source>
</reference>
<feature type="domain" description="ABC transporter" evidence="6">
    <location>
        <begin position="281"/>
        <end position="560"/>
    </location>
</feature>
<dbReference type="EnsemblMetazoa" id="BGLB009629-RB">
    <property type="protein sequence ID" value="BGLB009629-PB"/>
    <property type="gene ID" value="BGLB009629"/>
</dbReference>
<dbReference type="InterPro" id="IPR013525">
    <property type="entry name" value="ABC2_TM"/>
</dbReference>
<keyword evidence="4 5" id="KW-0472">Membrane</keyword>
<protein>
    <recommendedName>
        <fullName evidence="6">ABC transporter domain-containing protein</fullName>
    </recommendedName>
</protein>
<dbReference type="Proteomes" id="UP000076420">
    <property type="component" value="Unassembled WGS sequence"/>
</dbReference>
<dbReference type="OrthoDB" id="7429767at2759"/>
<feature type="transmembrane region" description="Helical" evidence="5">
    <location>
        <begin position="234"/>
        <end position="255"/>
    </location>
</feature>
<dbReference type="GO" id="GO:0016887">
    <property type="term" value="F:ATP hydrolysis activity"/>
    <property type="evidence" value="ECO:0007669"/>
    <property type="project" value="InterPro"/>
</dbReference>
<dbReference type="PANTHER" id="PTHR19229:SF250">
    <property type="entry name" value="ABC TRANSPORTER DOMAIN-CONTAINING PROTEIN-RELATED"/>
    <property type="match status" value="1"/>
</dbReference>
<dbReference type="VEuPathDB" id="VectorBase:BGLB009629"/>
<evidence type="ECO:0000256" key="4">
    <source>
        <dbReference type="ARBA" id="ARBA00023136"/>
    </source>
</evidence>
<dbReference type="KEGG" id="bgt:106071991"/>